<dbReference type="Proteomes" id="UP000249949">
    <property type="component" value="Chromosome"/>
</dbReference>
<name>A0A2Z2HLU5_9ARCH</name>
<keyword evidence="1" id="KW-0812">Transmembrane</keyword>
<accession>A0A2Z2HLU5</accession>
<organism evidence="2 3">
    <name type="scientific">Candidatus Nitrosomarinus catalinensis</name>
    <dbReference type="NCBI Taxonomy" id="1898749"/>
    <lineage>
        <taxon>Archaea</taxon>
        <taxon>Nitrososphaerota</taxon>
        <taxon>Nitrososphaeria</taxon>
        <taxon>Nitrosopumilales</taxon>
        <taxon>Nitrosopumilaceae</taxon>
        <taxon>Candidatus Nitrosomarinus</taxon>
    </lineage>
</organism>
<gene>
    <name evidence="2" type="ORF">NMSP_1368</name>
</gene>
<dbReference type="OrthoDB" id="11241at2157"/>
<evidence type="ECO:0000313" key="2">
    <source>
        <dbReference type="EMBL" id="ARS64981.1"/>
    </source>
</evidence>
<dbReference type="NCBIfam" id="TIGR04296">
    <property type="entry name" value="PEFG-CTERM"/>
    <property type="match status" value="1"/>
</dbReference>
<feature type="transmembrane region" description="Helical" evidence="1">
    <location>
        <begin position="245"/>
        <end position="264"/>
    </location>
</feature>
<dbReference type="InterPro" id="IPR027560">
    <property type="entry name" value="PEFG-CTERM"/>
</dbReference>
<protein>
    <recommendedName>
        <fullName evidence="4">PEFG-CTERM sorting domain-containing protein</fullName>
    </recommendedName>
</protein>
<evidence type="ECO:0000256" key="1">
    <source>
        <dbReference type="SAM" id="Phobius"/>
    </source>
</evidence>
<dbReference type="EMBL" id="CP021324">
    <property type="protein sequence ID" value="ARS64981.1"/>
    <property type="molecule type" value="Genomic_DNA"/>
</dbReference>
<sequence length="272" mass="30058">MHLKIFSILIILILIPVGTVFANTSLISVQTDNATYDEGDTIVISGQIKIIVGETPITLQLFKDGNMVEIAQINVSKDGNYSYPILAQGSMWQNQGEYVVKVTYGEGNIAETVFFYTPDSEVLTTTDTFEVNAGSSGTFDLDYTIRGGTISTISIDENIFGLVVDIDASDEGKIVLDLPRKYIDAEKQNGKDEVFIILIEKQNGDLIETTYNEETSHSEIRTLTIDFEEGDSKIQIIGTYVIPEFGTIVMIILTVGIMASILLTRNKFQIKI</sequence>
<proteinExistence type="predicted"/>
<evidence type="ECO:0008006" key="4">
    <source>
        <dbReference type="Google" id="ProtNLM"/>
    </source>
</evidence>
<evidence type="ECO:0000313" key="3">
    <source>
        <dbReference type="Proteomes" id="UP000249949"/>
    </source>
</evidence>
<keyword evidence="1" id="KW-1133">Transmembrane helix</keyword>
<dbReference type="KEGG" id="nct:NMSP_1368"/>
<reference evidence="2 3" key="1">
    <citation type="journal article" date="2017" name="Environ. Microbiol.">
        <title>Genome and epigenome of a novel marine Thaumarchaeota strain suggest viral infection, phosphorothioation DNA modification and multiple restriction systems.</title>
        <authorList>
            <person name="Ahlgren N.A."/>
            <person name="Chen Y."/>
            <person name="Needham D.M."/>
            <person name="Parada A.E."/>
            <person name="Sachdeva R."/>
            <person name="Trinh V."/>
            <person name="Chen T."/>
            <person name="Fuhrman J.A."/>
        </authorList>
    </citation>
    <scope>NUCLEOTIDE SEQUENCE [LARGE SCALE GENOMIC DNA]</scope>
    <source>
        <strain evidence="2 3">SPOT01</strain>
    </source>
</reference>
<dbReference type="AlphaFoldDB" id="A0A2Z2HLU5"/>
<keyword evidence="3" id="KW-1185">Reference proteome</keyword>
<keyword evidence="1" id="KW-0472">Membrane</keyword>